<reference evidence="6 7" key="1">
    <citation type="journal article" date="2017" name="Gigascience">
        <title>Draft genome of the honey bee ectoparasitic mite, Tropilaelaps mercedesae, is shaped by the parasitic life history.</title>
        <authorList>
            <person name="Dong X."/>
            <person name="Armstrong S.D."/>
            <person name="Xia D."/>
            <person name="Makepeace B.L."/>
            <person name="Darby A.C."/>
            <person name="Kadowaki T."/>
        </authorList>
    </citation>
    <scope>NUCLEOTIDE SEQUENCE [LARGE SCALE GENOMIC DNA]</scope>
    <source>
        <strain evidence="6">Wuxi-XJTLU</strain>
    </source>
</reference>
<proteinExistence type="predicted"/>
<evidence type="ECO:0000256" key="3">
    <source>
        <dbReference type="ARBA" id="ARBA00022942"/>
    </source>
</evidence>
<comment type="subunit">
    <text evidence="5">The 26S proteasome consists of a 20S proteasome core and two 19S regulatory subunits. The 20S proteasome core is composed of 28 subunits that are arranged in four stacked rings, resulting in a barrel-shaped structure. The two end rings are each formed by seven alpha subunits, and the two central rings are each formed by seven beta subunits. The catalytic chamber with the active sites is on the inside of the barrel.</text>
</comment>
<dbReference type="PANTHER" id="PTHR32194">
    <property type="entry name" value="METALLOPROTEASE TLDD"/>
    <property type="match status" value="1"/>
</dbReference>
<dbReference type="PROSITE" id="PS51476">
    <property type="entry name" value="PROTEASOME_BETA_2"/>
    <property type="match status" value="1"/>
</dbReference>
<evidence type="ECO:0000313" key="6">
    <source>
        <dbReference type="EMBL" id="OQR72048.1"/>
    </source>
</evidence>
<dbReference type="InParanoid" id="A0A1V9XFB9"/>
<dbReference type="OrthoDB" id="268479at2759"/>
<dbReference type="FunCoup" id="A0A1V9XFB9">
    <property type="interactions" value="1433"/>
</dbReference>
<dbReference type="PANTHER" id="PTHR32194:SF2">
    <property type="entry name" value="PROTEASOME SUBUNIT BETA TYPE-1"/>
    <property type="match status" value="1"/>
</dbReference>
<dbReference type="Gene3D" id="3.60.20.10">
    <property type="entry name" value="Glutamine Phosphoribosylpyrophosphate, subunit 1, domain 1"/>
    <property type="match status" value="1"/>
</dbReference>
<name>A0A1V9XFB9_9ACAR</name>
<dbReference type="FunFam" id="3.60.20.10:FF:000027">
    <property type="entry name" value="Proteasome subunit beta type-6"/>
    <property type="match status" value="1"/>
</dbReference>
<keyword evidence="7" id="KW-1185">Reference proteome</keyword>
<dbReference type="GO" id="GO:0005737">
    <property type="term" value="C:cytoplasm"/>
    <property type="evidence" value="ECO:0007669"/>
    <property type="project" value="TreeGrafter"/>
</dbReference>
<dbReference type="InterPro" id="IPR001353">
    <property type="entry name" value="Proteasome_sua/b"/>
</dbReference>
<keyword evidence="4" id="KW-0539">Nucleus</keyword>
<dbReference type="STRING" id="418985.A0A1V9XFB9"/>
<dbReference type="InterPro" id="IPR029055">
    <property type="entry name" value="Ntn_hydrolases_N"/>
</dbReference>
<keyword evidence="2" id="KW-0963">Cytoplasm</keyword>
<evidence type="ECO:0000256" key="5">
    <source>
        <dbReference type="ARBA" id="ARBA00026071"/>
    </source>
</evidence>
<evidence type="ECO:0000256" key="4">
    <source>
        <dbReference type="ARBA" id="ARBA00023242"/>
    </source>
</evidence>
<comment type="caution">
    <text evidence="6">The sequence shown here is derived from an EMBL/GenBank/DDBJ whole genome shotgun (WGS) entry which is preliminary data.</text>
</comment>
<sequence>MTMIRDQTPEITSSGLVQRHGFNPYEDNGGSLAAIAGEDFAAIAADTRLCIGYQILTRNLSRLFKLTNNTVWASSGCWCDCLMFNKYLEARLKMYNYEHDQNMSTTAVAQCCATMLYARRFFPYYAWTLLAGLTETGKGVVYSYDPVGHMEMKPYAAAGSASGLLLPPLDSIVGKKNQSNPDSTLVTRAQAVTLLKDIFISAAERDINCGDSVQIMIISKDGIEELREKLRED</sequence>
<organism evidence="6 7">
    <name type="scientific">Tropilaelaps mercedesae</name>
    <dbReference type="NCBI Taxonomy" id="418985"/>
    <lineage>
        <taxon>Eukaryota</taxon>
        <taxon>Metazoa</taxon>
        <taxon>Ecdysozoa</taxon>
        <taxon>Arthropoda</taxon>
        <taxon>Chelicerata</taxon>
        <taxon>Arachnida</taxon>
        <taxon>Acari</taxon>
        <taxon>Parasitiformes</taxon>
        <taxon>Mesostigmata</taxon>
        <taxon>Gamasina</taxon>
        <taxon>Dermanyssoidea</taxon>
        <taxon>Laelapidae</taxon>
        <taxon>Tropilaelaps</taxon>
    </lineage>
</organism>
<dbReference type="GO" id="GO:0005634">
    <property type="term" value="C:nucleus"/>
    <property type="evidence" value="ECO:0007669"/>
    <property type="project" value="UniProtKB-SubCell"/>
</dbReference>
<dbReference type="GO" id="GO:0005839">
    <property type="term" value="C:proteasome core complex"/>
    <property type="evidence" value="ECO:0007669"/>
    <property type="project" value="InterPro"/>
</dbReference>
<dbReference type="SUPFAM" id="SSF56235">
    <property type="entry name" value="N-terminal nucleophile aminohydrolases (Ntn hydrolases)"/>
    <property type="match status" value="1"/>
</dbReference>
<comment type="subcellular location">
    <subcellularLocation>
        <location evidence="1">Nucleus</location>
    </subcellularLocation>
</comment>
<dbReference type="GO" id="GO:0051603">
    <property type="term" value="P:proteolysis involved in protein catabolic process"/>
    <property type="evidence" value="ECO:0007669"/>
    <property type="project" value="InterPro"/>
</dbReference>
<evidence type="ECO:0000313" key="7">
    <source>
        <dbReference type="Proteomes" id="UP000192247"/>
    </source>
</evidence>
<accession>A0A1V9XFB9</accession>
<dbReference type="Pfam" id="PF00227">
    <property type="entry name" value="Proteasome"/>
    <property type="match status" value="1"/>
</dbReference>
<gene>
    <name evidence="6" type="ORF">BIW11_10622</name>
</gene>
<evidence type="ECO:0000256" key="2">
    <source>
        <dbReference type="ARBA" id="ARBA00022490"/>
    </source>
</evidence>
<dbReference type="EMBL" id="MNPL01012615">
    <property type="protein sequence ID" value="OQR72048.1"/>
    <property type="molecule type" value="Genomic_DNA"/>
</dbReference>
<keyword evidence="3 6" id="KW-0647">Proteasome</keyword>
<evidence type="ECO:0000256" key="1">
    <source>
        <dbReference type="ARBA" id="ARBA00004123"/>
    </source>
</evidence>
<dbReference type="Proteomes" id="UP000192247">
    <property type="component" value="Unassembled WGS sequence"/>
</dbReference>
<dbReference type="InterPro" id="IPR023333">
    <property type="entry name" value="Proteasome_suB-type"/>
</dbReference>
<protein>
    <submittedName>
        <fullName evidence="6">Proteasome subunit beta type-1-like</fullName>
    </submittedName>
</protein>
<dbReference type="AlphaFoldDB" id="A0A1V9XFB9"/>